<gene>
    <name evidence="3" type="ORF">J8A68_000289</name>
</gene>
<dbReference type="RefSeq" id="XP_049266409.1">
    <property type="nucleotide sequence ID" value="XM_049406715.1"/>
</dbReference>
<dbReference type="AlphaFoldDB" id="A0A8J5QNA1"/>
<dbReference type="Pfam" id="PF00646">
    <property type="entry name" value="F-box"/>
    <property type="match status" value="1"/>
</dbReference>
<proteinExistence type="predicted"/>
<dbReference type="Proteomes" id="UP000694255">
    <property type="component" value="Unassembled WGS sequence"/>
</dbReference>
<feature type="domain" description="F-box" evidence="2">
    <location>
        <begin position="71"/>
        <end position="116"/>
    </location>
</feature>
<evidence type="ECO:0000256" key="1">
    <source>
        <dbReference type="SAM" id="Coils"/>
    </source>
</evidence>
<name>A0A8J5QNA1_9ASCO</name>
<dbReference type="InterPro" id="IPR001810">
    <property type="entry name" value="F-box_dom"/>
</dbReference>
<accession>A0A8J5QNA1</accession>
<reference evidence="3 4" key="1">
    <citation type="journal article" date="2021" name="DNA Res.">
        <title>Genome analysis of Candida subhashii reveals its hybrid nature and dual mitochondrial genome conformations.</title>
        <authorList>
            <person name="Mixao V."/>
            <person name="Hegedusova E."/>
            <person name="Saus E."/>
            <person name="Pryszcz L.P."/>
            <person name="Cillingova A."/>
            <person name="Nosek J."/>
            <person name="Gabaldon T."/>
        </authorList>
    </citation>
    <scope>NUCLEOTIDE SEQUENCE [LARGE SCALE GENOMIC DNA]</scope>
    <source>
        <strain evidence="3 4">CBS 10753</strain>
    </source>
</reference>
<comment type="caution">
    <text evidence="3">The sequence shown here is derived from an EMBL/GenBank/DDBJ whole genome shotgun (WGS) entry which is preliminary data.</text>
</comment>
<protein>
    <recommendedName>
        <fullName evidence="2">F-box domain-containing protein</fullName>
    </recommendedName>
</protein>
<organism evidence="3 4">
    <name type="scientific">[Candida] subhashii</name>
    <dbReference type="NCBI Taxonomy" id="561895"/>
    <lineage>
        <taxon>Eukaryota</taxon>
        <taxon>Fungi</taxon>
        <taxon>Dikarya</taxon>
        <taxon>Ascomycota</taxon>
        <taxon>Saccharomycotina</taxon>
        <taxon>Pichiomycetes</taxon>
        <taxon>Debaryomycetaceae</taxon>
        <taxon>Spathaspora</taxon>
    </lineage>
</organism>
<evidence type="ECO:0000313" key="3">
    <source>
        <dbReference type="EMBL" id="KAG7666177.1"/>
    </source>
</evidence>
<keyword evidence="1" id="KW-0175">Coiled coil</keyword>
<dbReference type="OrthoDB" id="4016968at2759"/>
<dbReference type="PROSITE" id="PS50181">
    <property type="entry name" value="FBOX"/>
    <property type="match status" value="1"/>
</dbReference>
<sequence>MKANDPETCGHETYSKENEPTIKDFTNELVQLKHEQSQLNSVVRDMKNELIQIRHELQKIALSLKPYNDFNRGVFLLPDEILLIILEYVNQMDVFHLALTHRHFENACKRKLFKSIFVYDDFLDGKDIKVINVPKKMYTPFYMKCTVVGLSKLLELIASSYYMPQYMRAILFADDTNVLTDTLDVIAREADRCSISFLDISRSDVLNWVLKHQETTVSEYHLGETCTRQKAYLVKHLLLFEPMSGFINFKRLKSIKVVDPPRSSWSTKIVVEDLSVEVSDQYLEDSFSAFDIPRIRRLEIRCLERNLRKEMAPQLGGIFRSLKALKVTINGRLVGYSEFEMWLQSFLKSLKRNTLEEIDLQVNWNVFSHVLGLCSNHDQSLKVVSVSSTQRVGFRSGQPDFNQYGRTVCNNRNAFWVAKLSQVGLSNYQSLERLIIEGQLLLVSKTKEKFLLPVEFYGQDRSS</sequence>
<evidence type="ECO:0000259" key="2">
    <source>
        <dbReference type="PROSITE" id="PS50181"/>
    </source>
</evidence>
<dbReference type="GeneID" id="73467090"/>
<keyword evidence="4" id="KW-1185">Reference proteome</keyword>
<dbReference type="EMBL" id="JAGSYN010000036">
    <property type="protein sequence ID" value="KAG7666177.1"/>
    <property type="molecule type" value="Genomic_DNA"/>
</dbReference>
<evidence type="ECO:0000313" key="4">
    <source>
        <dbReference type="Proteomes" id="UP000694255"/>
    </source>
</evidence>
<feature type="coiled-coil region" evidence="1">
    <location>
        <begin position="22"/>
        <end position="49"/>
    </location>
</feature>